<sequence length="84" mass="9890">MLNYYYGFFAINEIKVPTKDRRFNITQLHRQLTMSLTVTSEAIALLNRQVSIQGLIESFLNKLGHHPVERDYTIDQNNFPDYLN</sequence>
<dbReference type="Proteomes" id="UP000078582">
    <property type="component" value="Chromosome"/>
</dbReference>
<dbReference type="GeneID" id="42981035"/>
<dbReference type="AlphaFoldDB" id="A0A192H0A1"/>
<evidence type="ECO:0000313" key="1">
    <source>
        <dbReference type="EMBL" id="ANK61667.1"/>
    </source>
</evidence>
<keyword evidence="2" id="KW-1185">Reference proteome</keyword>
<dbReference type="KEGG" id="lbt:AYR52_11180"/>
<dbReference type="EMBL" id="CP014873">
    <property type="protein sequence ID" value="ANK61667.1"/>
    <property type="molecule type" value="Genomic_DNA"/>
</dbReference>
<reference evidence="1 2" key="1">
    <citation type="submission" date="2016-03" db="EMBL/GenBank/DDBJ databases">
        <title>Pediococcus and Lactobacillus from brewery environment - whole genome sequencing and assembly.</title>
        <authorList>
            <person name="Behr J."/>
            <person name="Geissler A.J."/>
            <person name="Vogel R.F."/>
        </authorList>
    </citation>
    <scope>NUCLEOTIDE SEQUENCE [LARGE SCALE GENOMIC DNA]</scope>
    <source>
        <strain evidence="1 2">TMW 1.1989</strain>
    </source>
</reference>
<organism evidence="1 2">
    <name type="scientific">Loigolactobacillus backii</name>
    <dbReference type="NCBI Taxonomy" id="375175"/>
    <lineage>
        <taxon>Bacteria</taxon>
        <taxon>Bacillati</taxon>
        <taxon>Bacillota</taxon>
        <taxon>Bacilli</taxon>
        <taxon>Lactobacillales</taxon>
        <taxon>Lactobacillaceae</taxon>
        <taxon>Loigolactobacillus</taxon>
    </lineage>
</organism>
<dbReference type="RefSeq" id="WP_068226071.1">
    <property type="nucleotide sequence ID" value="NZ_CP014623.1"/>
</dbReference>
<name>A0A192H0A1_9LACO</name>
<evidence type="ECO:0000313" key="2">
    <source>
        <dbReference type="Proteomes" id="UP000078582"/>
    </source>
</evidence>
<gene>
    <name evidence="1" type="ORF">AYR53_02140</name>
</gene>
<protein>
    <submittedName>
        <fullName evidence="1">Uncharacterized protein</fullName>
    </submittedName>
</protein>
<proteinExistence type="predicted"/>
<accession>A0A192H0A1</accession>